<accession>A0A9D1DC23</accession>
<reference evidence="6" key="1">
    <citation type="submission" date="2020-10" db="EMBL/GenBank/DDBJ databases">
        <authorList>
            <person name="Gilroy R."/>
        </authorList>
    </citation>
    <scope>NUCLEOTIDE SEQUENCE</scope>
    <source>
        <strain evidence="6">ChiW25-3613</strain>
    </source>
</reference>
<proteinExistence type="predicted"/>
<gene>
    <name evidence="6" type="ORF">IAB90_01940</name>
</gene>
<evidence type="ECO:0000256" key="1">
    <source>
        <dbReference type="ARBA" id="ARBA00004141"/>
    </source>
</evidence>
<dbReference type="Proteomes" id="UP000824179">
    <property type="component" value="Unassembled WGS sequence"/>
</dbReference>
<keyword evidence="3 5" id="KW-1133">Transmembrane helix</keyword>
<feature type="transmembrane region" description="Helical" evidence="5">
    <location>
        <begin position="31"/>
        <end position="56"/>
    </location>
</feature>
<evidence type="ECO:0000256" key="3">
    <source>
        <dbReference type="ARBA" id="ARBA00022989"/>
    </source>
</evidence>
<protein>
    <submittedName>
        <fullName evidence="6">YcjF family protein</fullName>
    </submittedName>
</protein>
<evidence type="ECO:0000256" key="4">
    <source>
        <dbReference type="ARBA" id="ARBA00023136"/>
    </source>
</evidence>
<dbReference type="Pfam" id="PF05128">
    <property type="entry name" value="DUF697"/>
    <property type="match status" value="1"/>
</dbReference>
<keyword evidence="4 5" id="KW-0472">Membrane</keyword>
<dbReference type="InterPro" id="IPR021147">
    <property type="entry name" value="DUF697"/>
</dbReference>
<keyword evidence="2 5" id="KW-0812">Transmembrane</keyword>
<sequence length="342" mass="38009">MKNEQKEPRKMTIYEYEEKYVKNRNARGARVLIWIIAGVVGVFLAWCLLSITLQIWELSQYAGYAAAGVSVILFVLLFVVPLVKIFRLDYFHTNVNAAHAASAKRHNRRLRRSIAERMVDFGARVENAGWYDDAVLAELAAYLANNDDEGIKRSLTALYSGRVKKTAKDYIFRYALKSAAYSALSQQSRTDAALVAVVNLQLIKDIVFLYGFRPSDTRLVKIFAAVVRNSLISYGLGSVKIGNGIVKTMGDAAKGIPFLGSAISALVDSSVQGLTNGTLTAVIGFQTIRYLNKEYRLQNILDGVEIAGTDEELKETCEDIEEELKKRPRKGKRVPAEVAVAE</sequence>
<name>A0A9D1DC23_9FIRM</name>
<reference evidence="6" key="2">
    <citation type="journal article" date="2021" name="PeerJ">
        <title>Extensive microbial diversity within the chicken gut microbiome revealed by metagenomics and culture.</title>
        <authorList>
            <person name="Gilroy R."/>
            <person name="Ravi A."/>
            <person name="Getino M."/>
            <person name="Pursley I."/>
            <person name="Horton D.L."/>
            <person name="Alikhan N.F."/>
            <person name="Baker D."/>
            <person name="Gharbi K."/>
            <person name="Hall N."/>
            <person name="Watson M."/>
            <person name="Adriaenssens E.M."/>
            <person name="Foster-Nyarko E."/>
            <person name="Jarju S."/>
            <person name="Secka A."/>
            <person name="Antonio M."/>
            <person name="Oren A."/>
            <person name="Chaudhuri R.R."/>
            <person name="La Ragione R."/>
            <person name="Hildebrand F."/>
            <person name="Pallen M.J."/>
        </authorList>
    </citation>
    <scope>NUCLEOTIDE SEQUENCE</scope>
    <source>
        <strain evidence="6">ChiW25-3613</strain>
    </source>
</reference>
<comment type="caution">
    <text evidence="6">The sequence shown here is derived from an EMBL/GenBank/DDBJ whole genome shotgun (WGS) entry which is preliminary data.</text>
</comment>
<dbReference type="EMBL" id="DVHB01000039">
    <property type="protein sequence ID" value="HIR39120.1"/>
    <property type="molecule type" value="Genomic_DNA"/>
</dbReference>
<comment type="subcellular location">
    <subcellularLocation>
        <location evidence="1">Membrane</location>
        <topology evidence="1">Multi-pass membrane protein</topology>
    </subcellularLocation>
</comment>
<evidence type="ECO:0000256" key="2">
    <source>
        <dbReference type="ARBA" id="ARBA00022692"/>
    </source>
</evidence>
<organism evidence="6 7">
    <name type="scientific">Candidatus Coproplasma stercoripullorum</name>
    <dbReference type="NCBI Taxonomy" id="2840751"/>
    <lineage>
        <taxon>Bacteria</taxon>
        <taxon>Bacillati</taxon>
        <taxon>Bacillota</taxon>
        <taxon>Clostridia</taxon>
        <taxon>Eubacteriales</taxon>
        <taxon>Candidatus Coproplasma</taxon>
    </lineage>
</organism>
<evidence type="ECO:0000256" key="5">
    <source>
        <dbReference type="SAM" id="Phobius"/>
    </source>
</evidence>
<feature type="transmembrane region" description="Helical" evidence="5">
    <location>
        <begin position="62"/>
        <end position="83"/>
    </location>
</feature>
<dbReference type="GO" id="GO:0016020">
    <property type="term" value="C:membrane"/>
    <property type="evidence" value="ECO:0007669"/>
    <property type="project" value="UniProtKB-SubCell"/>
</dbReference>
<evidence type="ECO:0000313" key="7">
    <source>
        <dbReference type="Proteomes" id="UP000824179"/>
    </source>
</evidence>
<dbReference type="AlphaFoldDB" id="A0A9D1DC23"/>
<evidence type="ECO:0000313" key="6">
    <source>
        <dbReference type="EMBL" id="HIR39120.1"/>
    </source>
</evidence>